<keyword evidence="1" id="KW-1133">Transmembrane helix</keyword>
<comment type="caution">
    <text evidence="3">The sequence shown here is derived from an EMBL/GenBank/DDBJ whole genome shotgun (WGS) entry which is preliminary data.</text>
</comment>
<proteinExistence type="predicted"/>
<feature type="transmembrane region" description="Helical" evidence="1">
    <location>
        <begin position="45"/>
        <end position="71"/>
    </location>
</feature>
<evidence type="ECO:0000313" key="4">
    <source>
        <dbReference type="Proteomes" id="UP000281343"/>
    </source>
</evidence>
<gene>
    <name evidence="3" type="ORF">D9R08_14260</name>
</gene>
<dbReference type="InterPro" id="IPR002823">
    <property type="entry name" value="DUF112_TM"/>
</dbReference>
<organism evidence="3 4">
    <name type="scientific">Rhodophyticola porphyridii</name>
    <dbReference type="NCBI Taxonomy" id="1852017"/>
    <lineage>
        <taxon>Bacteria</taxon>
        <taxon>Pseudomonadati</taxon>
        <taxon>Pseudomonadota</taxon>
        <taxon>Alphaproteobacteria</taxon>
        <taxon>Rhodobacterales</taxon>
        <taxon>Roseobacteraceae</taxon>
        <taxon>Rhodophyticola</taxon>
    </lineage>
</organism>
<feature type="transmembrane region" description="Helical" evidence="1">
    <location>
        <begin position="140"/>
        <end position="164"/>
    </location>
</feature>
<protein>
    <submittedName>
        <fullName evidence="3">Tripartite tricarboxylate transporter permease</fullName>
    </submittedName>
</protein>
<dbReference type="PANTHER" id="PTHR35342">
    <property type="entry name" value="TRICARBOXYLIC TRANSPORT PROTEIN"/>
    <property type="match status" value="1"/>
</dbReference>
<evidence type="ECO:0000313" key="3">
    <source>
        <dbReference type="EMBL" id="RMA41476.1"/>
    </source>
</evidence>
<evidence type="ECO:0000256" key="1">
    <source>
        <dbReference type="SAM" id="Phobius"/>
    </source>
</evidence>
<accession>A0A3L9Y5R6</accession>
<dbReference type="OrthoDB" id="9791872at2"/>
<dbReference type="Pfam" id="PF01970">
    <property type="entry name" value="TctA"/>
    <property type="match status" value="1"/>
</dbReference>
<feature type="transmembrane region" description="Helical" evidence="1">
    <location>
        <begin position="388"/>
        <end position="408"/>
    </location>
</feature>
<sequence>MEILSSLALGFSVALQPLHLALLLFGCFAGTLIGAMPGLGPVNGVAILIPLTFAFGFDATASLILLSAVYFGCMYGGRISSILLNIPGDEPAVMTTLDGYPMAQQGQAANALAISGVASFVGATVAIVGLTLFAPLLARAAIYFGPADYFALYVMAFATIGGLAGVDPRKTLLSALIGLMIATIGLDPATGIPRYTGGSFNLYDGIDPIVALVGLFAISELMFLLERAIKDRDAAIRLTTWIPEAKVILGTAWATVRGAVVGFVAGVLPGAGASLGAVMSYSIEKQVSNKNGTFGKGDPRGVAAPEAGNNSASAGALIPMLSLGVPGSGTTAVMLAMLISLNVQPGPLLFERQPDLVWGLVASLYMANVMLLILNLPLIGLFTRLMAIPTWSLMPLVVAISFIGVYSISNSTFDLYVMIAFGVLGYILRKLDITLVPLVLGLLLGADMENNLRRALSISGGDYGVLVASWISVALYLATVAFLALSIWLGLRDRKRGPAAE</sequence>
<keyword evidence="1" id="KW-0472">Membrane</keyword>
<dbReference type="AlphaFoldDB" id="A0A3L9Y5R6"/>
<name>A0A3L9Y5R6_9RHOB</name>
<keyword evidence="4" id="KW-1185">Reference proteome</keyword>
<dbReference type="RefSeq" id="WP_121898735.1">
    <property type="nucleotide sequence ID" value="NZ_RCNT01000007.1"/>
</dbReference>
<feature type="transmembrane region" description="Helical" evidence="1">
    <location>
        <begin position="171"/>
        <end position="189"/>
    </location>
</feature>
<dbReference type="EMBL" id="RCNT01000007">
    <property type="protein sequence ID" value="RMA41476.1"/>
    <property type="molecule type" value="Genomic_DNA"/>
</dbReference>
<feature type="transmembrane region" description="Helical" evidence="1">
    <location>
        <begin position="209"/>
        <end position="226"/>
    </location>
</feature>
<feature type="transmembrane region" description="Helical" evidence="1">
    <location>
        <begin position="323"/>
        <end position="344"/>
    </location>
</feature>
<dbReference type="PANTHER" id="PTHR35342:SF5">
    <property type="entry name" value="TRICARBOXYLIC TRANSPORT PROTEIN"/>
    <property type="match status" value="1"/>
</dbReference>
<dbReference type="Proteomes" id="UP000281343">
    <property type="component" value="Unassembled WGS sequence"/>
</dbReference>
<reference evidence="3 4" key="1">
    <citation type="submission" date="2018-10" db="EMBL/GenBank/DDBJ databases">
        <authorList>
            <person name="Jung H.S."/>
            <person name="Jeon C.O."/>
        </authorList>
    </citation>
    <scope>NUCLEOTIDE SEQUENCE [LARGE SCALE GENOMIC DNA]</scope>
    <source>
        <strain evidence="3 4">MA-7-27</strain>
    </source>
</reference>
<feature type="transmembrane region" description="Helical" evidence="1">
    <location>
        <begin position="111"/>
        <end position="134"/>
    </location>
</feature>
<feature type="domain" description="DUF112" evidence="2">
    <location>
        <begin position="20"/>
        <end position="440"/>
    </location>
</feature>
<keyword evidence="1" id="KW-0812">Transmembrane</keyword>
<feature type="transmembrane region" description="Helical" evidence="1">
    <location>
        <begin position="463"/>
        <end position="491"/>
    </location>
</feature>
<feature type="transmembrane region" description="Helical" evidence="1">
    <location>
        <begin position="356"/>
        <end position="382"/>
    </location>
</feature>
<feature type="transmembrane region" description="Helical" evidence="1">
    <location>
        <begin position="415"/>
        <end position="443"/>
    </location>
</feature>
<evidence type="ECO:0000259" key="2">
    <source>
        <dbReference type="Pfam" id="PF01970"/>
    </source>
</evidence>